<evidence type="ECO:0000313" key="1">
    <source>
        <dbReference type="EMBL" id="KAK8217279.1"/>
    </source>
</evidence>
<dbReference type="Proteomes" id="UP001320706">
    <property type="component" value="Unassembled WGS sequence"/>
</dbReference>
<evidence type="ECO:0000313" key="2">
    <source>
        <dbReference type="Proteomes" id="UP001320706"/>
    </source>
</evidence>
<accession>A0ACC3SK11</accession>
<dbReference type="EMBL" id="JAMKPW020000006">
    <property type="protein sequence ID" value="KAK8217279.1"/>
    <property type="molecule type" value="Genomic_DNA"/>
</dbReference>
<name>A0ACC3SK11_9PEZI</name>
<proteinExistence type="predicted"/>
<reference evidence="1" key="1">
    <citation type="submission" date="2024-02" db="EMBL/GenBank/DDBJ databases">
        <title>Metagenome Assembled Genome of Zalaria obscura JY119.</title>
        <authorList>
            <person name="Vighnesh L."/>
            <person name="Jagadeeshwari U."/>
            <person name="Venkata Ramana C."/>
            <person name="Sasikala C."/>
        </authorList>
    </citation>
    <scope>NUCLEOTIDE SEQUENCE</scope>
    <source>
        <strain evidence="1">JY119</strain>
    </source>
</reference>
<keyword evidence="2" id="KW-1185">Reference proteome</keyword>
<organism evidence="1 2">
    <name type="scientific">Zalaria obscura</name>
    <dbReference type="NCBI Taxonomy" id="2024903"/>
    <lineage>
        <taxon>Eukaryota</taxon>
        <taxon>Fungi</taxon>
        <taxon>Dikarya</taxon>
        <taxon>Ascomycota</taxon>
        <taxon>Pezizomycotina</taxon>
        <taxon>Dothideomycetes</taxon>
        <taxon>Dothideomycetidae</taxon>
        <taxon>Dothideales</taxon>
        <taxon>Zalariaceae</taxon>
        <taxon>Zalaria</taxon>
    </lineage>
</organism>
<protein>
    <submittedName>
        <fullName evidence="1">Uncharacterized protein</fullName>
    </submittedName>
</protein>
<comment type="caution">
    <text evidence="1">The sequence shown here is derived from an EMBL/GenBank/DDBJ whole genome shotgun (WGS) entry which is preliminary data.</text>
</comment>
<gene>
    <name evidence="1" type="ORF">M8818_001532</name>
</gene>
<sequence length="186" mass="20421">MTILDKSTFERKIKNKAPVAGTLPSVPENASTQDRPSRTLDAERTKRDVAALRAAERKRREQKYGPARISSTTETYRSGTYGKDELRDIYNGLSPSVKDDIQGGFAPGAYEHGAYSNSSMGPLRVDQLWRALCHFAQPQASLPGTPRSSNKRVETPDHVDQVPNTVDARVGNGGVALISKPDVPWE</sequence>